<feature type="transmembrane region" description="Helical" evidence="1">
    <location>
        <begin position="28"/>
        <end position="47"/>
    </location>
</feature>
<dbReference type="Proteomes" id="UP001330749">
    <property type="component" value="Unassembled WGS sequence"/>
</dbReference>
<organism evidence="2 3">
    <name type="scientific">Bacillus xiapuensis</name>
    <dbReference type="NCBI Taxonomy" id="2014075"/>
    <lineage>
        <taxon>Bacteria</taxon>
        <taxon>Bacillati</taxon>
        <taxon>Bacillota</taxon>
        <taxon>Bacilli</taxon>
        <taxon>Bacillales</taxon>
        <taxon>Bacillaceae</taxon>
        <taxon>Bacillus</taxon>
    </lineage>
</organism>
<accession>A0ABU6NG23</accession>
<dbReference type="RefSeq" id="WP_327969289.1">
    <property type="nucleotide sequence ID" value="NZ_JARMQG010000279.1"/>
</dbReference>
<name>A0ABU6NG23_9BACI</name>
<dbReference type="EMBL" id="JARMQG010000279">
    <property type="protein sequence ID" value="MED3564168.1"/>
    <property type="molecule type" value="Genomic_DNA"/>
</dbReference>
<evidence type="ECO:0000313" key="2">
    <source>
        <dbReference type="EMBL" id="MED3564168.1"/>
    </source>
</evidence>
<comment type="caution">
    <text evidence="2">The sequence shown here is derived from an EMBL/GenBank/DDBJ whole genome shotgun (WGS) entry which is preliminary data.</text>
</comment>
<protein>
    <submittedName>
        <fullName evidence="2">Uncharacterized protein</fullName>
    </submittedName>
</protein>
<evidence type="ECO:0000313" key="3">
    <source>
        <dbReference type="Proteomes" id="UP001330749"/>
    </source>
</evidence>
<keyword evidence="1" id="KW-0812">Transmembrane</keyword>
<keyword evidence="1" id="KW-1133">Transmembrane helix</keyword>
<feature type="non-terminal residue" evidence="2">
    <location>
        <position position="73"/>
    </location>
</feature>
<feature type="transmembrane region" description="Helical" evidence="1">
    <location>
        <begin position="6"/>
        <end position="21"/>
    </location>
</feature>
<sequence>MGLIYFFLIAWFALSIFFLMKKSLSNAVNILTFLFFQIVHINIFTILTLKLNFLIPNARPLAFIAILLFRDIS</sequence>
<keyword evidence="1" id="KW-0472">Membrane</keyword>
<gene>
    <name evidence="2" type="ORF">P4447_17250</name>
</gene>
<reference evidence="2 3" key="1">
    <citation type="submission" date="2023-03" db="EMBL/GenBank/DDBJ databases">
        <title>Bacillus Genome Sequencing.</title>
        <authorList>
            <person name="Dunlap C."/>
        </authorList>
    </citation>
    <scope>NUCLEOTIDE SEQUENCE [LARGE SCALE GENOMIC DNA]</scope>
    <source>
        <strain evidence="2 3">B-14544</strain>
    </source>
</reference>
<evidence type="ECO:0000256" key="1">
    <source>
        <dbReference type="SAM" id="Phobius"/>
    </source>
</evidence>
<keyword evidence="3" id="KW-1185">Reference proteome</keyword>
<proteinExistence type="predicted"/>